<reference evidence="1 2" key="1">
    <citation type="submission" date="2015-04" db="EMBL/GenBank/DDBJ databases">
        <authorList>
            <person name="Syromyatnikov M.Y."/>
            <person name="Popov V.N."/>
        </authorList>
    </citation>
    <scope>NUCLEOTIDE SEQUENCE [LARGE SCALE GENOMIC DNA]</scope>
</reference>
<accession>A0A1J1IE46</accession>
<proteinExistence type="predicted"/>
<dbReference type="EMBL" id="CVRI01000047">
    <property type="protein sequence ID" value="CRK98042.1"/>
    <property type="molecule type" value="Genomic_DNA"/>
</dbReference>
<dbReference type="AlphaFoldDB" id="A0A1J1IE46"/>
<sequence>MVFILWPLRLGIYVPEEKHFPFSHPQTSRFFLSACIRFPQFTLDLQLPPEEDFVLRDYLGMQNKEWEDTESF</sequence>
<dbReference type="Proteomes" id="UP000183832">
    <property type="component" value="Unassembled WGS sequence"/>
</dbReference>
<evidence type="ECO:0000313" key="1">
    <source>
        <dbReference type="EMBL" id="CRK98042.1"/>
    </source>
</evidence>
<gene>
    <name evidence="1" type="ORF">CLUMA_CG011411</name>
</gene>
<evidence type="ECO:0000313" key="2">
    <source>
        <dbReference type="Proteomes" id="UP000183832"/>
    </source>
</evidence>
<name>A0A1J1IE46_9DIPT</name>
<protein>
    <submittedName>
        <fullName evidence="1">CLUMA_CG011411, isoform A</fullName>
    </submittedName>
</protein>
<keyword evidence="2" id="KW-1185">Reference proteome</keyword>
<organism evidence="1 2">
    <name type="scientific">Clunio marinus</name>
    <dbReference type="NCBI Taxonomy" id="568069"/>
    <lineage>
        <taxon>Eukaryota</taxon>
        <taxon>Metazoa</taxon>
        <taxon>Ecdysozoa</taxon>
        <taxon>Arthropoda</taxon>
        <taxon>Hexapoda</taxon>
        <taxon>Insecta</taxon>
        <taxon>Pterygota</taxon>
        <taxon>Neoptera</taxon>
        <taxon>Endopterygota</taxon>
        <taxon>Diptera</taxon>
        <taxon>Nematocera</taxon>
        <taxon>Chironomoidea</taxon>
        <taxon>Chironomidae</taxon>
        <taxon>Clunio</taxon>
    </lineage>
</organism>